<dbReference type="InterPro" id="IPR013237">
    <property type="entry name" value="Phage_T7_Gp4_N"/>
</dbReference>
<dbReference type="InterPro" id="IPR027417">
    <property type="entry name" value="P-loop_NTPase"/>
</dbReference>
<name>A0A6J7WWP9_9CAUD</name>
<dbReference type="GO" id="GO:0003697">
    <property type="term" value="F:single-stranded DNA binding"/>
    <property type="evidence" value="ECO:0007669"/>
    <property type="project" value="InterPro"/>
</dbReference>
<dbReference type="InterPro" id="IPR034154">
    <property type="entry name" value="TOPRIM_DnaG/twinkle"/>
</dbReference>
<dbReference type="EMBL" id="LR798312">
    <property type="protein sequence ID" value="CAB5222381.1"/>
    <property type="molecule type" value="Genomic_DNA"/>
</dbReference>
<dbReference type="SUPFAM" id="SSF52540">
    <property type="entry name" value="P-loop containing nucleoside triphosphate hydrolases"/>
    <property type="match status" value="1"/>
</dbReference>
<dbReference type="CDD" id="cd01029">
    <property type="entry name" value="TOPRIM_primases"/>
    <property type="match status" value="1"/>
</dbReference>
<dbReference type="Gene3D" id="3.40.1360.10">
    <property type="match status" value="1"/>
</dbReference>
<protein>
    <submittedName>
        <fullName evidence="3">Archaeal primase DnaG/twinkle, TOPRIM domain</fullName>
    </submittedName>
</protein>
<sequence length="535" mass="59748">MKASSFIKHIACNKCGSSDGNALYDDGHTFCHVCRVRTEENEAEDYQRGREEATRQQSMKAPMEIKGEIKAIPERGITRATCTKYEVRQDEDSHYYPYTDAAGATVAAKVRGVADKSFSIRGDFKSAQLFGQSLFSSGGKAVTICEGELDALAAFQMNGSLYPSVSVRNGAQAALKDCKASFEWLDSFDSVVICFDADEPGQKAAKEVAELFGGKSKIVKHVSGFKDACDYLVADKGKLFIDTWWKAEEFKPEGIVTVADIKERMLKPQVAGLPWCFDTLTRLTYGRRKGELYGFGAGVGVGKTDVFTQQISYDIDVLDEKVGVIYLEQNVVETAQRVAGKLDRKLYHIPDAVWTRDEYESSVDRLVKRDQLYMMEHFGAMDWASVKGIIRYFAKAYDIKMIYLDHLTALAANEQDERRALDGIMADMASLAQSDGLIIHFVSHLTTPDGKAHEEGGRVLEKHFTGSRAIARWSHYMFGLERDKQAPDPVVRQTTTFRVLKDRFAGSATGEKFGLHYDRNTGYLNECPLLEDVPL</sequence>
<dbReference type="GO" id="GO:0008270">
    <property type="term" value="F:zinc ion binding"/>
    <property type="evidence" value="ECO:0007669"/>
    <property type="project" value="InterPro"/>
</dbReference>
<dbReference type="GO" id="GO:0005524">
    <property type="term" value="F:ATP binding"/>
    <property type="evidence" value="ECO:0007669"/>
    <property type="project" value="InterPro"/>
</dbReference>
<dbReference type="InterPro" id="IPR027032">
    <property type="entry name" value="Twinkle-like"/>
</dbReference>
<dbReference type="Gene3D" id="2.20.25.10">
    <property type="match status" value="1"/>
</dbReference>
<feature type="domain" description="Toprim" evidence="1">
    <location>
        <begin position="140"/>
        <end position="223"/>
    </location>
</feature>
<dbReference type="InterPro" id="IPR006171">
    <property type="entry name" value="TOPRIM_dom"/>
</dbReference>
<dbReference type="Gene3D" id="3.40.50.300">
    <property type="entry name" value="P-loop containing nucleotide triphosphate hydrolases"/>
    <property type="match status" value="1"/>
</dbReference>
<dbReference type="PANTHER" id="PTHR12873">
    <property type="entry name" value="T7-LIKE MITOCHONDRIAL DNA HELICASE"/>
    <property type="match status" value="1"/>
</dbReference>
<dbReference type="InterPro" id="IPR007694">
    <property type="entry name" value="DNA_helicase_DnaB-like_C"/>
</dbReference>
<dbReference type="Pfam" id="PF13155">
    <property type="entry name" value="Toprim_2"/>
    <property type="match status" value="1"/>
</dbReference>
<evidence type="ECO:0000259" key="2">
    <source>
        <dbReference type="PROSITE" id="PS51199"/>
    </source>
</evidence>
<dbReference type="SUPFAM" id="SSF56731">
    <property type="entry name" value="DNA primase core"/>
    <property type="match status" value="1"/>
</dbReference>
<reference evidence="3" key="1">
    <citation type="submission" date="2020-05" db="EMBL/GenBank/DDBJ databases">
        <authorList>
            <person name="Chiriac C."/>
            <person name="Salcher M."/>
            <person name="Ghai R."/>
            <person name="Kavagutti S V."/>
        </authorList>
    </citation>
    <scope>NUCLEOTIDE SEQUENCE</scope>
</reference>
<dbReference type="CDD" id="cd19483">
    <property type="entry name" value="RecA-like_Gp4D_helicase"/>
    <property type="match status" value="1"/>
</dbReference>
<organism evidence="3">
    <name type="scientific">uncultured Caudovirales phage</name>
    <dbReference type="NCBI Taxonomy" id="2100421"/>
    <lineage>
        <taxon>Viruses</taxon>
        <taxon>Duplodnaviria</taxon>
        <taxon>Heunggongvirae</taxon>
        <taxon>Uroviricota</taxon>
        <taxon>Caudoviricetes</taxon>
        <taxon>Peduoviridae</taxon>
        <taxon>Maltschvirus</taxon>
        <taxon>Maltschvirus maltsch</taxon>
    </lineage>
</organism>
<proteinExistence type="predicted"/>
<dbReference type="SMART" id="SM00778">
    <property type="entry name" value="Prim_Zn_Ribbon"/>
    <property type="match status" value="1"/>
</dbReference>
<dbReference type="SUPFAM" id="SSF57783">
    <property type="entry name" value="Zinc beta-ribbon"/>
    <property type="match status" value="1"/>
</dbReference>
<dbReference type="Pfam" id="PF08273">
    <property type="entry name" value="Zn_Ribbon_Prim"/>
    <property type="match status" value="1"/>
</dbReference>
<evidence type="ECO:0000259" key="1">
    <source>
        <dbReference type="PROSITE" id="PS50880"/>
    </source>
</evidence>
<dbReference type="PROSITE" id="PS50880">
    <property type="entry name" value="TOPRIM"/>
    <property type="match status" value="1"/>
</dbReference>
<dbReference type="PANTHER" id="PTHR12873:SF0">
    <property type="entry name" value="TWINKLE MTDNA HELICASE"/>
    <property type="match status" value="1"/>
</dbReference>
<dbReference type="Pfam" id="PF03796">
    <property type="entry name" value="DnaB_C"/>
    <property type="match status" value="1"/>
</dbReference>
<evidence type="ECO:0000313" key="3">
    <source>
        <dbReference type="EMBL" id="CAB5222381.1"/>
    </source>
</evidence>
<dbReference type="GO" id="GO:0006260">
    <property type="term" value="P:DNA replication"/>
    <property type="evidence" value="ECO:0007669"/>
    <property type="project" value="InterPro"/>
</dbReference>
<dbReference type="GO" id="GO:0043139">
    <property type="term" value="F:5'-3' DNA helicase activity"/>
    <property type="evidence" value="ECO:0007669"/>
    <property type="project" value="InterPro"/>
</dbReference>
<dbReference type="SMART" id="SM00493">
    <property type="entry name" value="TOPRIM"/>
    <property type="match status" value="1"/>
</dbReference>
<dbReference type="Gene3D" id="2.20.25.180">
    <property type="match status" value="1"/>
</dbReference>
<feature type="domain" description="SF4 helicase" evidence="2">
    <location>
        <begin position="266"/>
        <end position="530"/>
    </location>
</feature>
<gene>
    <name evidence="3" type="ORF">UFOVP371_2</name>
</gene>
<accession>A0A6J7WWP9</accession>
<dbReference type="PROSITE" id="PS51199">
    <property type="entry name" value="SF4_HELICASE"/>
    <property type="match status" value="1"/>
</dbReference>